<feature type="domain" description="N-acetyltransferase" evidence="1">
    <location>
        <begin position="8"/>
        <end position="165"/>
    </location>
</feature>
<dbReference type="InterPro" id="IPR016181">
    <property type="entry name" value="Acyl_CoA_acyltransferase"/>
</dbReference>
<dbReference type="RefSeq" id="WP_160777010.1">
    <property type="nucleotide sequence ID" value="NZ_WUMV01000008.1"/>
</dbReference>
<protein>
    <submittedName>
        <fullName evidence="2">GNAT family N-acetyltransferase</fullName>
    </submittedName>
</protein>
<dbReference type="InterPro" id="IPR000182">
    <property type="entry name" value="GNAT_dom"/>
</dbReference>
<dbReference type="Gene3D" id="3.40.630.30">
    <property type="match status" value="1"/>
</dbReference>
<sequence length="186" mass="20684">MPHRLGEGLIRKLAATDQAQFRDHLLRLSPEARRSRFAMTASDPFLRSYAETSMALGSVIHGFFENGTLRAVAELRTVDGHTTAEAAFSVEDAWQNSGLGTRLMELTLIAARNRGYRHIYINCLATNRAMQLLARKFEAELTFEAGDVVGRLEPVEFSFFSLFREAMNDGFGVAGSLLEAGRKRLA</sequence>
<proteinExistence type="predicted"/>
<dbReference type="GO" id="GO:0016747">
    <property type="term" value="F:acyltransferase activity, transferring groups other than amino-acyl groups"/>
    <property type="evidence" value="ECO:0007669"/>
    <property type="project" value="InterPro"/>
</dbReference>
<accession>A0A7X3LX98</accession>
<name>A0A7X3LX98_9HYPH</name>
<dbReference type="Pfam" id="PF00583">
    <property type="entry name" value="Acetyltransf_1"/>
    <property type="match status" value="1"/>
</dbReference>
<dbReference type="EMBL" id="WUMV01000008">
    <property type="protein sequence ID" value="MXN66773.1"/>
    <property type="molecule type" value="Genomic_DNA"/>
</dbReference>
<evidence type="ECO:0000313" key="2">
    <source>
        <dbReference type="EMBL" id="MXN66773.1"/>
    </source>
</evidence>
<dbReference type="CDD" id="cd04301">
    <property type="entry name" value="NAT_SF"/>
    <property type="match status" value="1"/>
</dbReference>
<dbReference type="Proteomes" id="UP000433101">
    <property type="component" value="Unassembled WGS sequence"/>
</dbReference>
<organism evidence="2 3">
    <name type="scientific">Stappia sediminis</name>
    <dbReference type="NCBI Taxonomy" id="2692190"/>
    <lineage>
        <taxon>Bacteria</taxon>
        <taxon>Pseudomonadati</taxon>
        <taxon>Pseudomonadota</taxon>
        <taxon>Alphaproteobacteria</taxon>
        <taxon>Hyphomicrobiales</taxon>
        <taxon>Stappiaceae</taxon>
        <taxon>Stappia</taxon>
    </lineage>
</organism>
<reference evidence="2 3" key="1">
    <citation type="submission" date="2019-12" db="EMBL/GenBank/DDBJ databases">
        <authorList>
            <person name="Li M."/>
        </authorList>
    </citation>
    <scope>NUCLEOTIDE SEQUENCE [LARGE SCALE GENOMIC DNA]</scope>
    <source>
        <strain evidence="2 3">GBMRC 2046</strain>
    </source>
</reference>
<dbReference type="PROSITE" id="PS51186">
    <property type="entry name" value="GNAT"/>
    <property type="match status" value="1"/>
</dbReference>
<evidence type="ECO:0000313" key="3">
    <source>
        <dbReference type="Proteomes" id="UP000433101"/>
    </source>
</evidence>
<dbReference type="AlphaFoldDB" id="A0A7X3LX98"/>
<dbReference type="SUPFAM" id="SSF55729">
    <property type="entry name" value="Acyl-CoA N-acyltransferases (Nat)"/>
    <property type="match status" value="1"/>
</dbReference>
<keyword evidence="2" id="KW-0808">Transferase</keyword>
<gene>
    <name evidence="2" type="ORF">GR183_17810</name>
</gene>
<keyword evidence="3" id="KW-1185">Reference proteome</keyword>
<evidence type="ECO:0000259" key="1">
    <source>
        <dbReference type="PROSITE" id="PS51186"/>
    </source>
</evidence>
<comment type="caution">
    <text evidence="2">The sequence shown here is derived from an EMBL/GenBank/DDBJ whole genome shotgun (WGS) entry which is preliminary data.</text>
</comment>